<evidence type="ECO:0000256" key="1">
    <source>
        <dbReference type="SAM" id="MobiDB-lite"/>
    </source>
</evidence>
<feature type="region of interest" description="Disordered" evidence="1">
    <location>
        <begin position="122"/>
        <end position="179"/>
    </location>
</feature>
<protein>
    <recommendedName>
        <fullName evidence="4">AP2/ERF domain-containing protein</fullName>
    </recommendedName>
</protein>
<feature type="compositionally biased region" description="Basic and acidic residues" evidence="1">
    <location>
        <begin position="122"/>
        <end position="131"/>
    </location>
</feature>
<organism evidence="2 3">
    <name type="scientific">Aureococcus anophagefferens</name>
    <name type="common">Harmful bloom alga</name>
    <dbReference type="NCBI Taxonomy" id="44056"/>
    <lineage>
        <taxon>Eukaryota</taxon>
        <taxon>Sar</taxon>
        <taxon>Stramenopiles</taxon>
        <taxon>Ochrophyta</taxon>
        <taxon>Pelagophyceae</taxon>
        <taxon>Pelagomonadales</taxon>
        <taxon>Pelagomonadaceae</taxon>
        <taxon>Aureococcus</taxon>
    </lineage>
</organism>
<keyword evidence="3" id="KW-1185">Reference proteome</keyword>
<evidence type="ECO:0000313" key="2">
    <source>
        <dbReference type="EMBL" id="KAK7254538.1"/>
    </source>
</evidence>
<dbReference type="Proteomes" id="UP001363151">
    <property type="component" value="Unassembled WGS sequence"/>
</dbReference>
<proteinExistence type="predicted"/>
<sequence>MSHPRAAQVPDAVEQVHFHNLECVPETLEVGDFFKEVSLFKVNEALFAGGDDDHVAEKRYQDAVDHASNDKKRNRALRARDKRYRYMARRRRKGHDDSELFENEWLPGINTPVVRRRIQMSRDLELDLPEPKDDDDSDKTSVSSDDGEESSDSDSDADAKTKKKDSDDGKKKKEPETFMHFNAYSNGKAAARLHPRKPPVPLGVHRMGTSEGETPLTATMDYVYCPVVLHYTNCGFANWKRKYEILTTGHKTADGAFSLKKGGIKTVRSHLAARAIAMRGGGRFDRDMEKFYRTFIMGNECGELAHFAQHGIVVRVGWIAAFLAELTARDERALLALEEEELVPLPEPPRKPAAVLPKAPPPATLKPKPKPPREPEPATRALAPPPATLNPPGSFADFMKARKKAAQ</sequence>
<feature type="compositionally biased region" description="Acidic residues" evidence="1">
    <location>
        <begin position="145"/>
        <end position="156"/>
    </location>
</feature>
<gene>
    <name evidence="2" type="ORF">SO694_000114128</name>
</gene>
<reference evidence="2 3" key="1">
    <citation type="submission" date="2024-03" db="EMBL/GenBank/DDBJ databases">
        <title>Aureococcus anophagefferens CCMP1851 and Kratosvirus quantuckense: Draft genome of a second virus-susceptible host strain in the model system.</title>
        <authorList>
            <person name="Chase E."/>
            <person name="Truchon A.R."/>
            <person name="Schepens W."/>
            <person name="Wilhelm S.W."/>
        </authorList>
    </citation>
    <scope>NUCLEOTIDE SEQUENCE [LARGE SCALE GENOMIC DNA]</scope>
    <source>
        <strain evidence="2 3">CCMP1851</strain>
    </source>
</reference>
<evidence type="ECO:0000313" key="3">
    <source>
        <dbReference type="Proteomes" id="UP001363151"/>
    </source>
</evidence>
<comment type="caution">
    <text evidence="2">The sequence shown here is derived from an EMBL/GenBank/DDBJ whole genome shotgun (WGS) entry which is preliminary data.</text>
</comment>
<feature type="region of interest" description="Disordered" evidence="1">
    <location>
        <begin position="346"/>
        <end position="407"/>
    </location>
</feature>
<dbReference type="EMBL" id="JBBJCI010000024">
    <property type="protein sequence ID" value="KAK7254538.1"/>
    <property type="molecule type" value="Genomic_DNA"/>
</dbReference>
<name>A0ABR1GF65_AURAN</name>
<feature type="compositionally biased region" description="Basic and acidic residues" evidence="1">
    <location>
        <begin position="157"/>
        <end position="177"/>
    </location>
</feature>
<accession>A0ABR1GF65</accession>
<evidence type="ECO:0008006" key="4">
    <source>
        <dbReference type="Google" id="ProtNLM"/>
    </source>
</evidence>